<dbReference type="Proteomes" id="UP000191154">
    <property type="component" value="Unassembled WGS sequence"/>
</dbReference>
<comment type="caution">
    <text evidence="1">The sequence shown here is derived from an EMBL/GenBank/DDBJ whole genome shotgun (WGS) entry which is preliminary data.</text>
</comment>
<gene>
    <name evidence="1" type="ORF">CLOSAC_28800</name>
</gene>
<evidence type="ECO:0000313" key="1">
    <source>
        <dbReference type="EMBL" id="OOM11322.1"/>
    </source>
</evidence>
<dbReference type="Gene3D" id="1.10.1200.10">
    <property type="entry name" value="ACP-like"/>
    <property type="match status" value="1"/>
</dbReference>
<dbReference type="InterPro" id="IPR036736">
    <property type="entry name" value="ACP-like_sf"/>
</dbReference>
<dbReference type="EMBL" id="LZYZ01000005">
    <property type="protein sequence ID" value="OOM11322.1"/>
    <property type="molecule type" value="Genomic_DNA"/>
</dbReference>
<evidence type="ECO:0000313" key="2">
    <source>
        <dbReference type="Proteomes" id="UP000191154"/>
    </source>
</evidence>
<evidence type="ECO:0008006" key="3">
    <source>
        <dbReference type="Google" id="ProtNLM"/>
    </source>
</evidence>
<dbReference type="RefSeq" id="WP_077865983.1">
    <property type="nucleotide sequence ID" value="NZ_LZYZ01000005.1"/>
</dbReference>
<dbReference type="SUPFAM" id="SSF47336">
    <property type="entry name" value="ACP-like"/>
    <property type="match status" value="1"/>
</dbReference>
<proteinExistence type="predicted"/>
<protein>
    <recommendedName>
        <fullName evidence="3">Carrier domain-containing protein</fullName>
    </recommendedName>
</protein>
<name>A0A1S8N4I6_CLOSA</name>
<accession>A0A1S8N4I6</accession>
<sequence>MENKTEEIIKILNFIKPQKELYIEENFNVSLTGKMMFSPIEMVYVFLEIQKHFNIKLEAEDLENYKFNSINGIRDVVFNALKF</sequence>
<reference evidence="1 2" key="1">
    <citation type="submission" date="2016-05" db="EMBL/GenBank/DDBJ databases">
        <title>Microbial solvent formation.</title>
        <authorList>
            <person name="Poehlein A."/>
            <person name="Montoya Solano J.D."/>
            <person name="Flitsch S."/>
            <person name="Krabben P."/>
            <person name="Duerre P."/>
            <person name="Daniel R."/>
        </authorList>
    </citation>
    <scope>NUCLEOTIDE SEQUENCE [LARGE SCALE GENOMIC DNA]</scope>
    <source>
        <strain evidence="1 2">L1-8</strain>
    </source>
</reference>
<organism evidence="1 2">
    <name type="scientific">Clostridium saccharobutylicum</name>
    <dbReference type="NCBI Taxonomy" id="169679"/>
    <lineage>
        <taxon>Bacteria</taxon>
        <taxon>Bacillati</taxon>
        <taxon>Bacillota</taxon>
        <taxon>Clostridia</taxon>
        <taxon>Eubacteriales</taxon>
        <taxon>Clostridiaceae</taxon>
        <taxon>Clostridium</taxon>
    </lineage>
</organism>
<dbReference type="AlphaFoldDB" id="A0A1S8N4I6"/>